<dbReference type="InterPro" id="IPR040256">
    <property type="entry name" value="At4g02000-like"/>
</dbReference>
<evidence type="ECO:0000313" key="5">
    <source>
        <dbReference type="Proteomes" id="UP000596660"/>
    </source>
</evidence>
<protein>
    <recommendedName>
        <fullName evidence="3">Zinc knuckle CX2CX4HX4C domain-containing protein</fullName>
    </recommendedName>
</protein>
<keyword evidence="5" id="KW-1185">Reference proteome</keyword>
<feature type="region of interest" description="Disordered" evidence="1">
    <location>
        <begin position="183"/>
        <end position="213"/>
    </location>
</feature>
<dbReference type="PANTHER" id="PTHR31286:SF167">
    <property type="entry name" value="OS09G0268800 PROTEIN"/>
    <property type="match status" value="1"/>
</dbReference>
<evidence type="ECO:0000256" key="1">
    <source>
        <dbReference type="SAM" id="MobiDB-lite"/>
    </source>
</evidence>
<feature type="compositionally biased region" description="Polar residues" evidence="1">
    <location>
        <begin position="188"/>
        <end position="198"/>
    </location>
</feature>
<keyword evidence="2" id="KW-0732">Signal</keyword>
<feature type="signal peptide" evidence="2">
    <location>
        <begin position="1"/>
        <end position="25"/>
    </location>
</feature>
<reference evidence="4" key="1">
    <citation type="journal article" date="2017" name="Nature">
        <title>The genome of Chenopodium quinoa.</title>
        <authorList>
            <person name="Jarvis D.E."/>
            <person name="Ho Y.S."/>
            <person name="Lightfoot D.J."/>
            <person name="Schmoeckel S.M."/>
            <person name="Li B."/>
            <person name="Borm T.J.A."/>
            <person name="Ohyanagi H."/>
            <person name="Mineta K."/>
            <person name="Michell C.T."/>
            <person name="Saber N."/>
            <person name="Kharbatia N.M."/>
            <person name="Rupper R.R."/>
            <person name="Sharp A.R."/>
            <person name="Dally N."/>
            <person name="Boughton B.A."/>
            <person name="Woo Y.H."/>
            <person name="Gao G."/>
            <person name="Schijlen E.G.W.M."/>
            <person name="Guo X."/>
            <person name="Momin A.A."/>
            <person name="Negrao S."/>
            <person name="Al-Babili S."/>
            <person name="Gehring C."/>
            <person name="Roessner U."/>
            <person name="Jung C."/>
            <person name="Murphy K."/>
            <person name="Arold S.T."/>
            <person name="Gojobori T."/>
            <person name="van der Linden C.G."/>
            <person name="van Loo E.N."/>
            <person name="Jellen E.N."/>
            <person name="Maughan P.J."/>
            <person name="Tester M."/>
        </authorList>
    </citation>
    <scope>NUCLEOTIDE SEQUENCE [LARGE SCALE GENOMIC DNA]</scope>
    <source>
        <strain evidence="4">cv. PI 614886</strain>
    </source>
</reference>
<dbReference type="Pfam" id="PF14392">
    <property type="entry name" value="zf-CCHC_4"/>
    <property type="match status" value="1"/>
</dbReference>
<dbReference type="PANTHER" id="PTHR31286">
    <property type="entry name" value="GLYCINE-RICH CELL WALL STRUCTURAL PROTEIN 1.8-LIKE"/>
    <property type="match status" value="1"/>
</dbReference>
<evidence type="ECO:0000256" key="2">
    <source>
        <dbReference type="SAM" id="SignalP"/>
    </source>
</evidence>
<dbReference type="AlphaFoldDB" id="A0A803N628"/>
<dbReference type="Gramene" id="AUR62041051-RA">
    <property type="protein sequence ID" value="AUR62041051-RA:cds"/>
    <property type="gene ID" value="AUR62041051"/>
</dbReference>
<feature type="domain" description="Zinc knuckle CX2CX4HX4C" evidence="3">
    <location>
        <begin position="57"/>
        <end position="104"/>
    </location>
</feature>
<name>A0A803N628_CHEQI</name>
<accession>A0A803N628</accession>
<evidence type="ECO:0000259" key="3">
    <source>
        <dbReference type="Pfam" id="PF14392"/>
    </source>
</evidence>
<proteinExistence type="predicted"/>
<evidence type="ECO:0000313" key="4">
    <source>
        <dbReference type="EnsemblPlants" id="AUR62041051-RA:cds"/>
    </source>
</evidence>
<dbReference type="EnsemblPlants" id="AUR62041051-RA">
    <property type="protein sequence ID" value="AUR62041051-RA:cds"/>
    <property type="gene ID" value="AUR62041051"/>
</dbReference>
<sequence>MSFSLTRLWVRVYGLPLAYLTQGWARQIFRHVGYIEELDLEGEGLPIQAELRARILVDLSIPLIPRCFIPLEGNRVIWVYLRYEGLFKFCKLCGCAGHATSRCRLHPVIARRRVRRRLDEVEADGIRVLYGPREYPFYSKFIRGLPDWYRFRNTGVDLRHHNHPEDNPIYSRVPREEAAFEAEHPFEGQSSSPGSNESDYFHSGNEEFSTDESELIEVEELEPVQPDLVLSPGRRLGIGDDPYAEFVVARQQNPSRGNSSGNVRRQLFNEDHITSPRLNLGSGNGAGGWLPPSPGHVFSPPPRPNFVGSTYEVGESSSAQHRHGQGGGPGTIFHTLGISEWAATPAVFEGQQLGRMGYGGGIHSDGAHRSGIMAQFGVSDSTIMSTRRNVEENMSSEEYATIMEASTVLALGI</sequence>
<dbReference type="Proteomes" id="UP000596660">
    <property type="component" value="Unplaced"/>
</dbReference>
<organism evidence="4 5">
    <name type="scientific">Chenopodium quinoa</name>
    <name type="common">Quinoa</name>
    <dbReference type="NCBI Taxonomy" id="63459"/>
    <lineage>
        <taxon>Eukaryota</taxon>
        <taxon>Viridiplantae</taxon>
        <taxon>Streptophyta</taxon>
        <taxon>Embryophyta</taxon>
        <taxon>Tracheophyta</taxon>
        <taxon>Spermatophyta</taxon>
        <taxon>Magnoliopsida</taxon>
        <taxon>eudicotyledons</taxon>
        <taxon>Gunneridae</taxon>
        <taxon>Pentapetalae</taxon>
        <taxon>Caryophyllales</taxon>
        <taxon>Chenopodiaceae</taxon>
        <taxon>Chenopodioideae</taxon>
        <taxon>Atripliceae</taxon>
        <taxon>Chenopodium</taxon>
    </lineage>
</organism>
<dbReference type="InterPro" id="IPR025836">
    <property type="entry name" value="Zn_knuckle_CX2CX4HX4C"/>
</dbReference>
<feature type="chain" id="PRO_5030598421" description="Zinc knuckle CX2CX4HX4C domain-containing protein" evidence="2">
    <location>
        <begin position="26"/>
        <end position="413"/>
    </location>
</feature>
<reference evidence="4" key="2">
    <citation type="submission" date="2021-03" db="UniProtKB">
        <authorList>
            <consortium name="EnsemblPlants"/>
        </authorList>
    </citation>
    <scope>IDENTIFICATION</scope>
</reference>